<organism evidence="2 3">
    <name type="scientific">Streptococcus gallolyticus</name>
    <dbReference type="NCBI Taxonomy" id="315405"/>
    <lineage>
        <taxon>Bacteria</taxon>
        <taxon>Bacillati</taxon>
        <taxon>Bacillota</taxon>
        <taxon>Bacilli</taxon>
        <taxon>Lactobacillales</taxon>
        <taxon>Streptococcaceae</taxon>
        <taxon>Streptococcus</taxon>
    </lineage>
</organism>
<feature type="domain" description="HTH cro/C1-type" evidence="1">
    <location>
        <begin position="12"/>
        <end position="70"/>
    </location>
</feature>
<evidence type="ECO:0000313" key="2">
    <source>
        <dbReference type="EMBL" id="SUN59312.1"/>
    </source>
</evidence>
<dbReference type="SUPFAM" id="SSF47413">
    <property type="entry name" value="lambda repressor-like DNA-binding domains"/>
    <property type="match status" value="1"/>
</dbReference>
<dbReference type="EMBL" id="UHFM01000006">
    <property type="protein sequence ID" value="SUN59312.1"/>
    <property type="molecule type" value="Genomic_DNA"/>
</dbReference>
<dbReference type="AlphaFoldDB" id="A0A380K2S1"/>
<dbReference type="InterPro" id="IPR001387">
    <property type="entry name" value="Cro/C1-type_HTH"/>
</dbReference>
<evidence type="ECO:0000313" key="3">
    <source>
        <dbReference type="Proteomes" id="UP000254510"/>
    </source>
</evidence>
<accession>A0A380K2S1</accession>
<dbReference type="Proteomes" id="UP000254510">
    <property type="component" value="Unassembled WGS sequence"/>
</dbReference>
<evidence type="ECO:0000259" key="1">
    <source>
        <dbReference type="Pfam" id="PF13443"/>
    </source>
</evidence>
<dbReference type="Gene3D" id="1.10.260.40">
    <property type="entry name" value="lambda repressor-like DNA-binding domains"/>
    <property type="match status" value="1"/>
</dbReference>
<protein>
    <submittedName>
        <fullName evidence="2">Conjugative transposon regulatory protein</fullName>
    </submittedName>
</protein>
<sequence length="75" mass="8443">MSQLTISFQPLWEKLFSLNMSVGEFQSATGLGSSTMTKLRNNECVTTDTLLKICKVLRCELNEVINLKDESNVEN</sequence>
<name>A0A380K2S1_9STRE</name>
<dbReference type="InterPro" id="IPR010982">
    <property type="entry name" value="Lambda_DNA-bd_dom_sf"/>
</dbReference>
<gene>
    <name evidence="2" type="ORF">NCTC13767_01310</name>
</gene>
<reference evidence="2 3" key="1">
    <citation type="submission" date="2018-06" db="EMBL/GenBank/DDBJ databases">
        <authorList>
            <consortium name="Pathogen Informatics"/>
            <person name="Doyle S."/>
        </authorList>
    </citation>
    <scope>NUCLEOTIDE SEQUENCE [LARGE SCALE GENOMIC DNA]</scope>
    <source>
        <strain evidence="2 3">NCTC13767</strain>
    </source>
</reference>
<dbReference type="Pfam" id="PF13443">
    <property type="entry name" value="HTH_26"/>
    <property type="match status" value="1"/>
</dbReference>
<proteinExistence type="predicted"/>
<dbReference type="GO" id="GO:0003677">
    <property type="term" value="F:DNA binding"/>
    <property type="evidence" value="ECO:0007669"/>
    <property type="project" value="InterPro"/>
</dbReference>